<feature type="region of interest" description="Disordered" evidence="1">
    <location>
        <begin position="1"/>
        <end position="100"/>
    </location>
</feature>
<gene>
    <name evidence="2" type="ORF">AVDCRST_MAG67-3942</name>
</gene>
<dbReference type="GO" id="GO:0032259">
    <property type="term" value="P:methylation"/>
    <property type="evidence" value="ECO:0007669"/>
    <property type="project" value="UniProtKB-KW"/>
</dbReference>
<dbReference type="AlphaFoldDB" id="A0A6J4TQ85"/>
<evidence type="ECO:0000313" key="2">
    <source>
        <dbReference type="EMBL" id="CAA9528918.1"/>
    </source>
</evidence>
<protein>
    <submittedName>
        <fullName evidence="2">5-carboxymethyl uridine and 5-carboxymethyl 2-thiouridine methyltransferase</fullName>
    </submittedName>
</protein>
<feature type="compositionally biased region" description="Low complexity" evidence="1">
    <location>
        <begin position="68"/>
        <end position="79"/>
    </location>
</feature>
<organism evidence="2">
    <name type="scientific">uncultured Solirubrobacteraceae bacterium</name>
    <dbReference type="NCBI Taxonomy" id="1162706"/>
    <lineage>
        <taxon>Bacteria</taxon>
        <taxon>Bacillati</taxon>
        <taxon>Actinomycetota</taxon>
        <taxon>Thermoleophilia</taxon>
        <taxon>Solirubrobacterales</taxon>
        <taxon>Solirubrobacteraceae</taxon>
        <taxon>environmental samples</taxon>
    </lineage>
</organism>
<sequence>AKRRRAAAGTRLRRAVRLARRGARAAGAARGDGVPRGHDARADGAAHRAPLRPGLRLRERRARRDRPAAGADDVAARPLRGAHRARPRRPRPGARLALSGGRRHRLASRRADVRVADRRCLVVRAMQDALSAHAEGRAQRRRDRARAAFGVRAVRQGAVVVAALDPGDQTAAPLGHVSDVAARV</sequence>
<reference evidence="2" key="1">
    <citation type="submission" date="2020-02" db="EMBL/GenBank/DDBJ databases">
        <authorList>
            <person name="Meier V. D."/>
        </authorList>
    </citation>
    <scope>NUCLEOTIDE SEQUENCE</scope>
    <source>
        <strain evidence="2">AVDCRST_MAG67</strain>
    </source>
</reference>
<feature type="non-terminal residue" evidence="2">
    <location>
        <position position="184"/>
    </location>
</feature>
<dbReference type="GO" id="GO:0008168">
    <property type="term" value="F:methyltransferase activity"/>
    <property type="evidence" value="ECO:0007669"/>
    <property type="project" value="UniProtKB-KW"/>
</dbReference>
<accession>A0A6J4TQ85</accession>
<evidence type="ECO:0000256" key="1">
    <source>
        <dbReference type="SAM" id="MobiDB-lite"/>
    </source>
</evidence>
<feature type="non-terminal residue" evidence="2">
    <location>
        <position position="1"/>
    </location>
</feature>
<proteinExistence type="predicted"/>
<keyword evidence="2" id="KW-0808">Transferase</keyword>
<keyword evidence="2" id="KW-0489">Methyltransferase</keyword>
<feature type="compositionally biased region" description="Basic residues" evidence="1">
    <location>
        <begin position="80"/>
        <end position="92"/>
    </location>
</feature>
<dbReference type="EMBL" id="CADCVQ010000163">
    <property type="protein sequence ID" value="CAA9528918.1"/>
    <property type="molecule type" value="Genomic_DNA"/>
</dbReference>
<feature type="compositionally biased region" description="Basic residues" evidence="1">
    <location>
        <begin position="1"/>
        <end position="23"/>
    </location>
</feature>
<name>A0A6J4TQ85_9ACTN</name>
<feature type="compositionally biased region" description="Basic and acidic residues" evidence="1">
    <location>
        <begin position="33"/>
        <end position="46"/>
    </location>
</feature>